<comment type="caution">
    <text evidence="9">The sequence shown here is derived from an EMBL/GenBank/DDBJ whole genome shotgun (WGS) entry which is preliminary data.</text>
</comment>
<reference evidence="9 10" key="1">
    <citation type="journal article" date="2019" name="Anaerobe">
        <title>Detection of Robinsoniella peoriensis in multiple bone samples of a trauma patient.</title>
        <authorList>
            <person name="Schrottner P."/>
            <person name="Hartwich K."/>
            <person name="Bunk B."/>
            <person name="Schober I."/>
            <person name="Helbig S."/>
            <person name="Rudolph W.W."/>
            <person name="Gunzer F."/>
        </authorList>
    </citation>
    <scope>NUCLEOTIDE SEQUENCE [LARGE SCALE GENOMIC DNA]</scope>
    <source>
        <strain evidence="9 10">DSM 106044</strain>
    </source>
</reference>
<evidence type="ECO:0000313" key="10">
    <source>
        <dbReference type="Proteomes" id="UP000306509"/>
    </source>
</evidence>
<evidence type="ECO:0000313" key="9">
    <source>
        <dbReference type="EMBL" id="TLD01940.1"/>
    </source>
</evidence>
<gene>
    <name evidence="9" type="primary">araN_2</name>
    <name evidence="9" type="ORF">DSM106044_01158</name>
</gene>
<evidence type="ECO:0000256" key="4">
    <source>
        <dbReference type="ARBA" id="ARBA00023139"/>
    </source>
</evidence>
<dbReference type="AlphaFoldDB" id="A0A4U8QA96"/>
<dbReference type="Gene3D" id="3.40.190.10">
    <property type="entry name" value="Periplasmic binding protein-like II"/>
    <property type="match status" value="1"/>
</dbReference>
<keyword evidence="4" id="KW-0564">Palmitate</keyword>
<dbReference type="PANTHER" id="PTHR43649:SF33">
    <property type="entry name" value="POLYGALACTURONAN_RHAMNOGALACTURONAN-BINDING PROTEIN YTCQ"/>
    <property type="match status" value="1"/>
</dbReference>
<dbReference type="EMBL" id="QGQD01000024">
    <property type="protein sequence ID" value="TLD01940.1"/>
    <property type="molecule type" value="Genomic_DNA"/>
</dbReference>
<feature type="domain" description="BRCT" evidence="8">
    <location>
        <begin position="51"/>
        <end position="138"/>
    </location>
</feature>
<organism evidence="9 10">
    <name type="scientific">Robinsoniella peoriensis</name>
    <dbReference type="NCBI Taxonomy" id="180332"/>
    <lineage>
        <taxon>Bacteria</taxon>
        <taxon>Bacillati</taxon>
        <taxon>Bacillota</taxon>
        <taxon>Clostridia</taxon>
        <taxon>Lachnospirales</taxon>
        <taxon>Lachnospiraceae</taxon>
        <taxon>Robinsoniella</taxon>
    </lineage>
</organism>
<dbReference type="InterPro" id="IPR006059">
    <property type="entry name" value="SBP"/>
</dbReference>
<dbReference type="PROSITE" id="PS50172">
    <property type="entry name" value="BRCT"/>
    <property type="match status" value="1"/>
</dbReference>
<evidence type="ECO:0000256" key="6">
    <source>
        <dbReference type="SAM" id="MobiDB-lite"/>
    </source>
</evidence>
<dbReference type="SUPFAM" id="SSF53850">
    <property type="entry name" value="Periplasmic binding protein-like II"/>
    <property type="match status" value="1"/>
</dbReference>
<dbReference type="Pfam" id="PF01547">
    <property type="entry name" value="SBP_bac_1"/>
    <property type="match status" value="1"/>
</dbReference>
<feature type="signal peptide" evidence="7">
    <location>
        <begin position="1"/>
        <end position="21"/>
    </location>
</feature>
<name>A0A4U8QA96_9FIRM</name>
<keyword evidence="3" id="KW-0472">Membrane</keyword>
<keyword evidence="5" id="KW-0449">Lipoprotein</keyword>
<dbReference type="RefSeq" id="WP_161597285.1">
    <property type="nucleotide sequence ID" value="NZ_QGQD01000024.1"/>
</dbReference>
<feature type="region of interest" description="Disordered" evidence="6">
    <location>
        <begin position="26"/>
        <end position="49"/>
    </location>
</feature>
<evidence type="ECO:0000256" key="7">
    <source>
        <dbReference type="SAM" id="SignalP"/>
    </source>
</evidence>
<evidence type="ECO:0000256" key="3">
    <source>
        <dbReference type="ARBA" id="ARBA00023136"/>
    </source>
</evidence>
<dbReference type="PANTHER" id="PTHR43649">
    <property type="entry name" value="ARABINOSE-BINDING PROTEIN-RELATED"/>
    <property type="match status" value="1"/>
</dbReference>
<evidence type="ECO:0000259" key="8">
    <source>
        <dbReference type="PROSITE" id="PS50172"/>
    </source>
</evidence>
<evidence type="ECO:0000256" key="2">
    <source>
        <dbReference type="ARBA" id="ARBA00022729"/>
    </source>
</evidence>
<dbReference type="STRING" id="180332.GCA_000797495_04398"/>
<dbReference type="InterPro" id="IPR050490">
    <property type="entry name" value="Bact_solute-bd_prot1"/>
</dbReference>
<proteinExistence type="predicted"/>
<dbReference type="CDD" id="cd13585">
    <property type="entry name" value="PBP2_TMBP_like"/>
    <property type="match status" value="1"/>
</dbReference>
<dbReference type="Proteomes" id="UP000306509">
    <property type="component" value="Unassembled WGS sequence"/>
</dbReference>
<keyword evidence="1" id="KW-1003">Cell membrane</keyword>
<feature type="chain" id="PRO_5039320439" evidence="7">
    <location>
        <begin position="22"/>
        <end position="457"/>
    </location>
</feature>
<protein>
    <submittedName>
        <fullName evidence="9">Putative arabinose-binding protein</fullName>
    </submittedName>
</protein>
<dbReference type="InterPro" id="IPR001357">
    <property type="entry name" value="BRCT_dom"/>
</dbReference>
<evidence type="ECO:0000256" key="5">
    <source>
        <dbReference type="ARBA" id="ARBA00023288"/>
    </source>
</evidence>
<sequence length="457" mass="50094" precursor="true">MKRRKITALLLSCTMAAVLFAGCSSGSKDSADNNAAADSSETESGKSDAAGGKVEISFWDNNADTVRTEIFKQIIAEFEAENPDIKVNFVPVPADQAKSKYDVAIQGGTAPDCGIVSQYWMSDFIIQNALVPLDDYLAGWADADQQLEVFQESIRDMAPDGKTYGLAQTVTIPAVWYNTNILKETNIQVPEDWDEIITAAKKATNKEKGIYGFSLRGGAGNSQQFEQMMYQYSGITQMFDEDGKSTINDPAHVLLLDSFAKIYNVYTPESDITNGATEMISAFDSGSAAMIFHNLGSYGLHRDTLGAENFDSLVTLNSKKDTKVIVSNGCMGVSIFNNSKHPEEAFKFISYLCEKNGSSKFNEKIGQVPCNKEALEDDWVAKAAPIKEAADALLDENTELATLPINVIGYYDLHQNVLVEGFQNVLLGNTSAQEFLNDWADQMTQLKAEYDANVKNK</sequence>
<keyword evidence="2 7" id="KW-0732">Signal</keyword>
<feature type="compositionally biased region" description="Low complexity" evidence="6">
    <location>
        <begin position="26"/>
        <end position="39"/>
    </location>
</feature>
<evidence type="ECO:0000256" key="1">
    <source>
        <dbReference type="ARBA" id="ARBA00022475"/>
    </source>
</evidence>
<accession>A0A4U8QA96</accession>
<dbReference type="PROSITE" id="PS51257">
    <property type="entry name" value="PROKAR_LIPOPROTEIN"/>
    <property type="match status" value="1"/>
</dbReference>
<keyword evidence="10" id="KW-1185">Reference proteome</keyword>